<gene>
    <name evidence="1" type="ORF">PGTUg99_000111</name>
</gene>
<dbReference type="Proteomes" id="UP000325313">
    <property type="component" value="Unassembled WGS sequence"/>
</dbReference>
<dbReference type="EMBL" id="VDEP01000220">
    <property type="protein sequence ID" value="KAA1122676.1"/>
    <property type="molecule type" value="Genomic_DNA"/>
</dbReference>
<comment type="caution">
    <text evidence="1">The sequence shown here is derived from an EMBL/GenBank/DDBJ whole genome shotgun (WGS) entry which is preliminary data.</text>
</comment>
<proteinExistence type="predicted"/>
<name>A0A5B0RAB4_PUCGR</name>
<organism evidence="1 2">
    <name type="scientific">Puccinia graminis f. sp. tritici</name>
    <dbReference type="NCBI Taxonomy" id="56615"/>
    <lineage>
        <taxon>Eukaryota</taxon>
        <taxon>Fungi</taxon>
        <taxon>Dikarya</taxon>
        <taxon>Basidiomycota</taxon>
        <taxon>Pucciniomycotina</taxon>
        <taxon>Pucciniomycetes</taxon>
        <taxon>Pucciniales</taxon>
        <taxon>Pucciniaceae</taxon>
        <taxon>Puccinia</taxon>
    </lineage>
</organism>
<reference evidence="1 2" key="1">
    <citation type="submission" date="2019-05" db="EMBL/GenBank/DDBJ databases">
        <title>Emergence of the Ug99 lineage of the wheat stem rust pathogen through somatic hybridization.</title>
        <authorList>
            <person name="Li F."/>
            <person name="Upadhyaya N.M."/>
            <person name="Sperschneider J."/>
            <person name="Matny O."/>
            <person name="Nguyen-Phuc H."/>
            <person name="Mago R."/>
            <person name="Raley C."/>
            <person name="Miller M.E."/>
            <person name="Silverstein K.A.T."/>
            <person name="Henningsen E."/>
            <person name="Hirsch C.D."/>
            <person name="Visser B."/>
            <person name="Pretorius Z.A."/>
            <person name="Steffenson B.J."/>
            <person name="Schwessinger B."/>
            <person name="Dodds P.N."/>
            <person name="Figueroa M."/>
        </authorList>
    </citation>
    <scope>NUCLEOTIDE SEQUENCE [LARGE SCALE GENOMIC DNA]</scope>
    <source>
        <strain evidence="1 2">Ug99</strain>
    </source>
</reference>
<protein>
    <submittedName>
        <fullName evidence="1">Uncharacterized protein</fullName>
    </submittedName>
</protein>
<accession>A0A5B0RAB4</accession>
<sequence length="120" mass="13394">MLGMVHDSVKTTDTSHGPFDVDSDRSNFFVATVQHASREYFSRFLVFDTGPHSPTHVGTLRIGDYFINPVYHVPNGCANIVSASQLIDHGLKPHFKTDQFLLKGGVTKSLQHFPELESCF</sequence>
<evidence type="ECO:0000313" key="2">
    <source>
        <dbReference type="Proteomes" id="UP000325313"/>
    </source>
</evidence>
<evidence type="ECO:0000313" key="1">
    <source>
        <dbReference type="EMBL" id="KAA1122676.1"/>
    </source>
</evidence>
<dbReference type="AlphaFoldDB" id="A0A5B0RAB4"/>